<organism evidence="4 5">
    <name type="scientific">Shewanella polaris</name>
    <dbReference type="NCBI Taxonomy" id="2588449"/>
    <lineage>
        <taxon>Bacteria</taxon>
        <taxon>Pseudomonadati</taxon>
        <taxon>Pseudomonadota</taxon>
        <taxon>Gammaproteobacteria</taxon>
        <taxon>Alteromonadales</taxon>
        <taxon>Shewanellaceae</taxon>
        <taxon>Shewanella</taxon>
    </lineage>
</organism>
<keyword evidence="3" id="KW-0812">Transmembrane</keyword>
<feature type="region of interest" description="Disordered" evidence="2">
    <location>
        <begin position="214"/>
        <end position="234"/>
    </location>
</feature>
<proteinExistence type="predicted"/>
<name>A0A4Y5YIG4_9GAMM</name>
<feature type="coiled-coil region" evidence="1">
    <location>
        <begin position="70"/>
        <end position="144"/>
    </location>
</feature>
<evidence type="ECO:0000313" key="4">
    <source>
        <dbReference type="EMBL" id="QDE32398.1"/>
    </source>
</evidence>
<reference evidence="4 5" key="1">
    <citation type="submission" date="2019-06" db="EMBL/GenBank/DDBJ databases">
        <title>The genome of Shewanella sp. SM1901.</title>
        <authorList>
            <person name="Cha Q."/>
        </authorList>
    </citation>
    <scope>NUCLEOTIDE SEQUENCE [LARGE SCALE GENOMIC DNA]</scope>
    <source>
        <strain evidence="4 5">SM1901</strain>
    </source>
</reference>
<keyword evidence="3" id="KW-1133">Transmembrane helix</keyword>
<protein>
    <submittedName>
        <fullName evidence="4">Uncharacterized protein</fullName>
    </submittedName>
</protein>
<dbReference type="RefSeq" id="WP_140235039.1">
    <property type="nucleotide sequence ID" value="NZ_CP041036.1"/>
</dbReference>
<evidence type="ECO:0000256" key="1">
    <source>
        <dbReference type="SAM" id="Coils"/>
    </source>
</evidence>
<keyword evidence="3" id="KW-0472">Membrane</keyword>
<sequence length="234" mass="27252">MTIPEIFNAIKSYLAGFLTFVVCFSVAGVFLWDEYKEVQVSKENVSTKLLLLKDTELKLEKDKSLLLLKLKEQEFALSKKEIQMDKAKKDLEERIEKLKSSLSTSEVINSDYLKNKEKELNILIEQYESKLDEVKELYTLYSLKARKAKAEDLILKTMEDFSALGVNISRPDWCDKDYMKRYYQGEALIDRINALNSEYSISEEYEWFVKSHSRSMRTSSDGECKANKPLKQDS</sequence>
<evidence type="ECO:0000256" key="3">
    <source>
        <dbReference type="SAM" id="Phobius"/>
    </source>
</evidence>
<keyword evidence="5" id="KW-1185">Reference proteome</keyword>
<dbReference type="AlphaFoldDB" id="A0A4Y5YIG4"/>
<feature type="transmembrane region" description="Helical" evidence="3">
    <location>
        <begin position="12"/>
        <end position="32"/>
    </location>
</feature>
<accession>A0A4Y5YIG4</accession>
<dbReference type="KEGG" id="spol:FH971_16360"/>
<evidence type="ECO:0000313" key="5">
    <source>
        <dbReference type="Proteomes" id="UP000319809"/>
    </source>
</evidence>
<dbReference type="Proteomes" id="UP000319809">
    <property type="component" value="Chromosome"/>
</dbReference>
<evidence type="ECO:0000256" key="2">
    <source>
        <dbReference type="SAM" id="MobiDB-lite"/>
    </source>
</evidence>
<feature type="compositionally biased region" description="Basic and acidic residues" evidence="2">
    <location>
        <begin position="220"/>
        <end position="234"/>
    </location>
</feature>
<gene>
    <name evidence="4" type="ORF">FH971_16360</name>
</gene>
<keyword evidence="1" id="KW-0175">Coiled coil</keyword>
<dbReference type="EMBL" id="CP041036">
    <property type="protein sequence ID" value="QDE32398.1"/>
    <property type="molecule type" value="Genomic_DNA"/>
</dbReference>